<gene>
    <name evidence="1" type="ORF">RINTHH_18380</name>
</gene>
<keyword evidence="2" id="KW-1185">Reference proteome</keyword>
<accession>M1X184</accession>
<dbReference type="AlphaFoldDB" id="M1X184"/>
<dbReference type="Proteomes" id="UP000053051">
    <property type="component" value="Unassembled WGS sequence"/>
</dbReference>
<reference evidence="1 2" key="1">
    <citation type="submission" date="2012-05" db="EMBL/GenBank/DDBJ databases">
        <authorList>
            <person name="Hilton J."/>
        </authorList>
    </citation>
    <scope>NUCLEOTIDE SEQUENCE [LARGE SCALE GENOMIC DNA]</scope>
    <source>
        <strain evidence="1 2">HH01</strain>
    </source>
</reference>
<protein>
    <submittedName>
        <fullName evidence="1">Uncharacterized protein</fullName>
    </submittedName>
</protein>
<comment type="caution">
    <text evidence="1">The sequence shown here is derived from an EMBL/GenBank/DDBJ whole genome shotgun (WGS) entry which is preliminary data.</text>
</comment>
<proteinExistence type="predicted"/>
<sequence>MAVIAGTYYELIPGKEGGIIVEDLYTESKSKFASIRQTNTLVISTDNALDFWIAIRV</sequence>
<evidence type="ECO:0000313" key="2">
    <source>
        <dbReference type="Proteomes" id="UP000053051"/>
    </source>
</evidence>
<name>M1X184_9NOST</name>
<dbReference type="RefSeq" id="WP_008235221.1">
    <property type="nucleotide sequence ID" value="NZ_CAIY01000073.1"/>
</dbReference>
<organism evidence="1 2">
    <name type="scientific">Richelia intracellularis HH01</name>
    <dbReference type="NCBI Taxonomy" id="1165094"/>
    <lineage>
        <taxon>Bacteria</taxon>
        <taxon>Bacillati</taxon>
        <taxon>Cyanobacteriota</taxon>
        <taxon>Cyanophyceae</taxon>
        <taxon>Nostocales</taxon>
        <taxon>Nostocaceae</taxon>
        <taxon>Richelia</taxon>
    </lineage>
</organism>
<dbReference type="EMBL" id="CAIY01000073">
    <property type="protein sequence ID" value="CCH67993.1"/>
    <property type="molecule type" value="Genomic_DNA"/>
</dbReference>
<reference evidence="2" key="2">
    <citation type="submission" date="2016-01" db="EMBL/GenBank/DDBJ databases">
        <title>Diatom-associated endosymboitic cyanobacterium lacks core nitrogen metabolism enzymes.</title>
        <authorList>
            <person name="Hilton J.A."/>
            <person name="Foster R.A."/>
            <person name="Tripp H.J."/>
            <person name="Carter B.J."/>
            <person name="Zehr J.P."/>
            <person name="Villareal T.A."/>
        </authorList>
    </citation>
    <scope>NUCLEOTIDE SEQUENCE [LARGE SCALE GENOMIC DNA]</scope>
    <source>
        <strain evidence="2">HH01</strain>
    </source>
</reference>
<evidence type="ECO:0000313" key="1">
    <source>
        <dbReference type="EMBL" id="CCH67993.1"/>
    </source>
</evidence>